<evidence type="ECO:0000256" key="1">
    <source>
        <dbReference type="ARBA" id="ARBA00022801"/>
    </source>
</evidence>
<dbReference type="AlphaFoldDB" id="A0A090LA56"/>
<dbReference type="GO" id="GO:0005737">
    <property type="term" value="C:cytoplasm"/>
    <property type="evidence" value="ECO:0007669"/>
    <property type="project" value="TreeGrafter"/>
</dbReference>
<dbReference type="InterPro" id="IPR039034">
    <property type="entry name" value="INPP4"/>
</dbReference>
<dbReference type="RefSeq" id="XP_024504224.1">
    <property type="nucleotide sequence ID" value="XM_024650447.1"/>
</dbReference>
<evidence type="ECO:0000313" key="3">
    <source>
        <dbReference type="EMBL" id="CEF65023.1"/>
    </source>
</evidence>
<sequence length="822" mass="94198">MIRKNIYVILRYIIIFLIMEDDNSIDIIKWIFKDDTNCNFQGKLGIKIGEDIIPCEVKLKGNLLGIKSLDKPIEPMLIVMERVSVEKIEEDELSFCLVYSSGRLKFIANCPKDVEDWIVELAVCTHQMAQAECDQSAYKYFNLPSPNESKVLQNYGSSNQLIFLANPCRKCHSFAISQTRHLPARKIVVEEIMYESKLCFIMATELLNLFKKWNFEALEEMNLRMKYFSSTIMQESVRNAVRYMNENDESYARVIESISIYSKGFFKTSLDKNRIDLAAAPVNLHVQYFIVENESTGFYITHGAPTAYPLKYDKGGLSRIKNNFAEMLGSPISIDHTMENRYYRRKRDLLKMKKQIGEMYQQIDTKWDTDTYENSVKVAVKILGDIKRIHESLLDIINSFPDLPSLIDSLFEFGKKRENFYGKSNKSFNQKSNNPFSIGDTLTNQLDNIDAQIISLNTKVDAMDKLKDTEENKKVSKEMTKSSLNSSLDVLLHLSQSILQAQLYSLLYALNKGSISQAYYQLQLRSDFVFSQAVTILATAILTKIERSQTPDEISFWDIYPPIITFFGFLSCYGDEKGMMEDFKDVCNSLNEKVVFKFISHTSSIQSNVIPIISGDRGQMIISLSMPDILMEKLPINLRNGSLLRPCVIYWNLGINHEASFSGLWFNNQNNYEEYINLSAFQSITNYLGGFPCKNERIESLYKKLEFEVKISPSNKNVSLFKTVMSLTTALNGINCLSCKSGKDRTSMAVTLEEGRLLKETCGVNDDQVSEMIVCLRRDGVRRENCRKNVSKPMYSFSSFQMHFLPPEFRPPTGTFTHGVSS</sequence>
<dbReference type="CTD" id="36377388"/>
<evidence type="ECO:0000313" key="6">
    <source>
        <dbReference type="WormBase" id="SRAE_1000327600"/>
    </source>
</evidence>
<dbReference type="OMA" id="CSHRMAQ"/>
<evidence type="ECO:0000313" key="4">
    <source>
        <dbReference type="Proteomes" id="UP000035682"/>
    </source>
</evidence>
<dbReference type="WBParaSite" id="SRAE_1000327600.1">
    <property type="protein sequence ID" value="SRAE_1000327600.1"/>
    <property type="gene ID" value="WBGene00259893"/>
</dbReference>
<keyword evidence="2" id="KW-0443">Lipid metabolism</keyword>
<evidence type="ECO:0000313" key="5">
    <source>
        <dbReference type="WBParaSite" id="SRAE_1000327600.1"/>
    </source>
</evidence>
<reference evidence="3 4" key="1">
    <citation type="submission" date="2014-09" db="EMBL/GenBank/DDBJ databases">
        <authorList>
            <person name="Martin A.A."/>
        </authorList>
    </citation>
    <scope>NUCLEOTIDE SEQUENCE</scope>
    <source>
        <strain evidence="4">ED321</strain>
        <strain evidence="3">ED321 Heterogonic</strain>
    </source>
</reference>
<proteinExistence type="predicted"/>
<evidence type="ECO:0000256" key="2">
    <source>
        <dbReference type="ARBA" id="ARBA00023098"/>
    </source>
</evidence>
<dbReference type="STRING" id="34506.A0A090LA56"/>
<dbReference type="PANTHER" id="PTHR12187">
    <property type="entry name" value="AGAP000124-PA"/>
    <property type="match status" value="1"/>
</dbReference>
<dbReference type="Proteomes" id="UP000035682">
    <property type="component" value="Unplaced"/>
</dbReference>
<accession>A0A090LA56</accession>
<dbReference type="GeneID" id="36377388"/>
<gene>
    <name evidence="3 5 6" type="ORF">SRAE_1000327600</name>
</gene>
<protein>
    <submittedName>
        <fullName evidence="5">PH domain-containing protein</fullName>
    </submittedName>
</protein>
<dbReference type="GO" id="GO:0016316">
    <property type="term" value="F:phosphatidylinositol-3,4-bisphosphate 4-phosphatase activity"/>
    <property type="evidence" value="ECO:0007669"/>
    <property type="project" value="InterPro"/>
</dbReference>
<name>A0A090LA56_STRRB</name>
<dbReference type="OrthoDB" id="159395at2759"/>
<dbReference type="PANTHER" id="PTHR12187:SF11">
    <property type="entry name" value="PHOSPHATIDYLINOSITOL-3,4-BISPHOSPHATE 4-PHOSPHATASE"/>
    <property type="match status" value="1"/>
</dbReference>
<dbReference type="EMBL" id="LN609528">
    <property type="protein sequence ID" value="CEF65023.1"/>
    <property type="molecule type" value="Genomic_DNA"/>
</dbReference>
<organism evidence="3">
    <name type="scientific">Strongyloides ratti</name>
    <name type="common">Parasitic roundworm</name>
    <dbReference type="NCBI Taxonomy" id="34506"/>
    <lineage>
        <taxon>Eukaryota</taxon>
        <taxon>Metazoa</taxon>
        <taxon>Ecdysozoa</taxon>
        <taxon>Nematoda</taxon>
        <taxon>Chromadorea</taxon>
        <taxon>Rhabditida</taxon>
        <taxon>Tylenchina</taxon>
        <taxon>Panagrolaimomorpha</taxon>
        <taxon>Strongyloidoidea</taxon>
        <taxon>Strongyloididae</taxon>
        <taxon>Strongyloides</taxon>
    </lineage>
</organism>
<keyword evidence="4" id="KW-1185">Reference proteome</keyword>
<dbReference type="WormBase" id="SRAE_1000327600">
    <property type="protein sequence ID" value="SRP04074"/>
    <property type="gene ID" value="WBGene00259893"/>
</dbReference>
<reference evidence="5" key="2">
    <citation type="submission" date="2020-12" db="UniProtKB">
        <authorList>
            <consortium name="WormBaseParasite"/>
        </authorList>
    </citation>
    <scope>IDENTIFICATION</scope>
</reference>
<keyword evidence="1" id="KW-0378">Hydrolase</keyword>